<gene>
    <name evidence="2" type="ORF">EVJ58_g5019</name>
</gene>
<evidence type="ECO:0000313" key="3">
    <source>
        <dbReference type="Proteomes" id="UP000298390"/>
    </source>
</evidence>
<name>A0A4Y9YEK4_9APHY</name>
<comment type="caution">
    <text evidence="2">The sequence shown here is derived from an EMBL/GenBank/DDBJ whole genome shotgun (WGS) entry which is preliminary data.</text>
</comment>
<dbReference type="Gene3D" id="1.20.1280.50">
    <property type="match status" value="1"/>
</dbReference>
<dbReference type="InterPro" id="IPR032675">
    <property type="entry name" value="LRR_dom_sf"/>
</dbReference>
<dbReference type="PANTHER" id="PTHR38926:SF72">
    <property type="entry name" value="IM:7136021-RELATED"/>
    <property type="match status" value="1"/>
</dbReference>
<dbReference type="InterPro" id="IPR036047">
    <property type="entry name" value="F-box-like_dom_sf"/>
</dbReference>
<dbReference type="PANTHER" id="PTHR38926">
    <property type="entry name" value="F-BOX DOMAIN CONTAINING PROTEIN, EXPRESSED"/>
    <property type="match status" value="1"/>
</dbReference>
<dbReference type="AlphaFoldDB" id="A0A4Y9YEK4"/>
<feature type="domain" description="F-box" evidence="1">
    <location>
        <begin position="66"/>
        <end position="118"/>
    </location>
</feature>
<organism evidence="2 3">
    <name type="scientific">Rhodofomes roseus</name>
    <dbReference type="NCBI Taxonomy" id="34475"/>
    <lineage>
        <taxon>Eukaryota</taxon>
        <taxon>Fungi</taxon>
        <taxon>Dikarya</taxon>
        <taxon>Basidiomycota</taxon>
        <taxon>Agaricomycotina</taxon>
        <taxon>Agaricomycetes</taxon>
        <taxon>Polyporales</taxon>
        <taxon>Rhodofomes</taxon>
    </lineage>
</organism>
<dbReference type="InterPro" id="IPR001810">
    <property type="entry name" value="F-box_dom"/>
</dbReference>
<protein>
    <recommendedName>
        <fullName evidence="1">F-box domain-containing protein</fullName>
    </recommendedName>
</protein>
<evidence type="ECO:0000313" key="2">
    <source>
        <dbReference type="EMBL" id="TFY60632.1"/>
    </source>
</evidence>
<sequence>MHRSHEIPLKIQTEDDDFAYTLPPLTEEDKGQIQGMSPSGVRHWALSRISHADRYACRLRELYNSTLPVGSLPPEVLLKVFEFLQTRGLTSRWMINIVGVCRQWRATLVSSPLAWSLIDLTDGIPFVRLCLMRSKDADIHVILHDATSRSVRPSAIQAPPIKDLLAPHFHRIAQMELQPYSMISLHKASLLSMLEGPMPRLTELNLSSVFDFSSPLHLRVNCAHFPRLRTLFLDSLSVDWDGLVLPNLTTLSLRSLPRRRQPTLDAMVDILEAAPSLRKLTLFSAGPVVPTTDPPPTRRPVELNSLRTLDFNGPSAQCSALLSRISLPSDARIMLVGNALHMPDDSPVVPASTKTLAGMLPEDMYLVGPLQTFRSVWLQLWDEWFVVRADPKRSDHRPPAFRITFEAAEDRYDNFLPNALAELPLIFHQSLASLTVMSGGTNLVGREQWYRLLASFPRLLELRIASNFPVPEAFFVAMRSSTSQSPVCPELKTFAVRCDRGAEEDVEQMLRALYGCVEDRLRGGTRLSELRIATPIRSPALWEGHHAPRFGELVDIVRHNDTHSLAIDLV</sequence>
<proteinExistence type="predicted"/>
<evidence type="ECO:0000259" key="1">
    <source>
        <dbReference type="PROSITE" id="PS50181"/>
    </source>
</evidence>
<dbReference type="SUPFAM" id="SSF81383">
    <property type="entry name" value="F-box domain"/>
    <property type="match status" value="1"/>
</dbReference>
<dbReference type="EMBL" id="SEKV01000244">
    <property type="protein sequence ID" value="TFY60632.1"/>
    <property type="molecule type" value="Genomic_DNA"/>
</dbReference>
<dbReference type="Proteomes" id="UP000298390">
    <property type="component" value="Unassembled WGS sequence"/>
</dbReference>
<dbReference type="Pfam" id="PF12937">
    <property type="entry name" value="F-box-like"/>
    <property type="match status" value="1"/>
</dbReference>
<dbReference type="STRING" id="34475.A0A4Y9YEK4"/>
<accession>A0A4Y9YEK4</accession>
<dbReference type="Gene3D" id="3.80.10.10">
    <property type="entry name" value="Ribonuclease Inhibitor"/>
    <property type="match status" value="1"/>
</dbReference>
<dbReference type="PROSITE" id="PS50181">
    <property type="entry name" value="FBOX"/>
    <property type="match status" value="1"/>
</dbReference>
<reference evidence="2 3" key="1">
    <citation type="submission" date="2019-01" db="EMBL/GenBank/DDBJ databases">
        <title>Genome sequencing of the rare red list fungi Fomitopsis rosea.</title>
        <authorList>
            <person name="Buettner E."/>
            <person name="Kellner H."/>
        </authorList>
    </citation>
    <scope>NUCLEOTIDE SEQUENCE [LARGE SCALE GENOMIC DNA]</scope>
    <source>
        <strain evidence="2 3">DSM 105464</strain>
    </source>
</reference>
<dbReference type="SUPFAM" id="SSF52047">
    <property type="entry name" value="RNI-like"/>
    <property type="match status" value="1"/>
</dbReference>